<evidence type="ECO:0000313" key="11">
    <source>
        <dbReference type="Proteomes" id="UP000886611"/>
    </source>
</evidence>
<evidence type="ECO:0000259" key="9">
    <source>
        <dbReference type="PROSITE" id="PS50002"/>
    </source>
</evidence>
<feature type="region of interest" description="Disordered" evidence="8">
    <location>
        <begin position="285"/>
        <end position="313"/>
    </location>
</feature>
<dbReference type="EMBL" id="JAATIS010000859">
    <property type="protein sequence ID" value="KAG2467061.1"/>
    <property type="molecule type" value="Genomic_DNA"/>
</dbReference>
<dbReference type="Pfam" id="PF05308">
    <property type="entry name" value="Mito_fiss_reg"/>
    <property type="match status" value="1"/>
</dbReference>
<reference evidence="10 11" key="1">
    <citation type="journal article" date="2021" name="Cell">
        <title>Tracing the genetic footprints of vertebrate landing in non-teleost ray-finned fishes.</title>
        <authorList>
            <person name="Bi X."/>
            <person name="Wang K."/>
            <person name="Yang L."/>
            <person name="Pan H."/>
            <person name="Jiang H."/>
            <person name="Wei Q."/>
            <person name="Fang M."/>
            <person name="Yu H."/>
            <person name="Zhu C."/>
            <person name="Cai Y."/>
            <person name="He Y."/>
            <person name="Gan X."/>
            <person name="Zeng H."/>
            <person name="Yu D."/>
            <person name="Zhu Y."/>
            <person name="Jiang H."/>
            <person name="Qiu Q."/>
            <person name="Yang H."/>
            <person name="Zhang Y.E."/>
            <person name="Wang W."/>
            <person name="Zhu M."/>
            <person name="He S."/>
            <person name="Zhang G."/>
        </authorList>
    </citation>
    <scope>NUCLEOTIDE SEQUENCE [LARGE SCALE GENOMIC DNA]</scope>
    <source>
        <strain evidence="10">Bchr_013</strain>
    </source>
</reference>
<comment type="subcellular location">
    <subcellularLocation>
        <location evidence="7">Mitochondrion</location>
    </subcellularLocation>
</comment>
<feature type="compositionally biased region" description="Basic residues" evidence="8">
    <location>
        <begin position="1297"/>
        <end position="1307"/>
    </location>
</feature>
<dbReference type="InterPro" id="IPR020472">
    <property type="entry name" value="WD40_PAC1"/>
</dbReference>
<proteinExistence type="inferred from homology"/>
<feature type="domain" description="SH3" evidence="9">
    <location>
        <begin position="1178"/>
        <end position="1238"/>
    </location>
</feature>
<feature type="repeat" description="WD" evidence="6">
    <location>
        <begin position="1044"/>
        <end position="1073"/>
    </location>
</feature>
<protein>
    <recommendedName>
        <fullName evidence="7">Mitochondrial fission regulator</fullName>
    </recommendedName>
</protein>
<dbReference type="Proteomes" id="UP000886611">
    <property type="component" value="Unassembled WGS sequence"/>
</dbReference>
<dbReference type="PRINTS" id="PR00452">
    <property type="entry name" value="SH3DOMAIN"/>
</dbReference>
<feature type="compositionally biased region" description="Low complexity" evidence="8">
    <location>
        <begin position="1317"/>
        <end position="1335"/>
    </location>
</feature>
<evidence type="ECO:0000256" key="2">
    <source>
        <dbReference type="ARBA" id="ARBA00022443"/>
    </source>
</evidence>
<dbReference type="GO" id="GO:0009060">
    <property type="term" value="P:aerobic respiration"/>
    <property type="evidence" value="ECO:0007669"/>
    <property type="project" value="UniProtKB-UniRule"/>
</dbReference>
<feature type="non-terminal residue" evidence="10">
    <location>
        <position position="1"/>
    </location>
</feature>
<dbReference type="CDD" id="cd00200">
    <property type="entry name" value="WD40"/>
    <property type="match status" value="1"/>
</dbReference>
<dbReference type="PANTHER" id="PTHR44499:SF1">
    <property type="entry name" value="JOUBERIN"/>
    <property type="match status" value="1"/>
</dbReference>
<sequence>MHRINSQIPQSVIGYTEQLKRISLRAKLCQDHIFLAILVSELHTQNYSCPSSDASPAIASLADVLWVATDESENFVRFRNEFRPRGTAQRSTTTSAPSAKVVVSTQSLRATQEKGNLGKPLPASTNTLKKITVLEDELSRLRAQIAMIVHSQNQGSLQSPSTPEPSPNVLVLTSTPVSHCAAPPLAPPLPPTSISKQSHSSTVDLIRERRAIKKSTRTARESPVAPGLPAMPSMLDVLKDINKVQLRAVERSPGGTPVMRKDRKRVSLSDPAALIADALKRKFAHRQKEDSFDKENRSFDTSPFGSPETPKLDALKKSLDLQKKTEDDETILNNTYNSEEQSPRFTKNKLRDLKTASTEKIINSFYNEEEPKHVKPKKKKKKEAVEDPRQNEGNYDGLGISVRNEDSQLPKAVTNNPILESDDIIKNSSKRTRKVPRLPEERELTTNMQEYDIQVQQTNEDAIRMKLKKKIAEKMMESMEAINQEVVLNNETEQKKKKKKKERIITIPKDETSVLSAPEQQDDPIEGTSKKKNKEEIVIAKNSDDAWPRKEEKEEIIEEQPLPMPKGKKKKKKKKDESLVEERPAEDIISAEPESETFQNEVKHSFDESLVLGVYIHRTDRLKTDMMVSHPMVKVYVVDETTGEYLRKENSCRPVSSFYEQEKVEHILPIMTQPYDFKKYKSTVPEWEEQIVFNERFGYFLQENEQSPKVILFFEVLDFMSMDEARANFELQTKHERGFRKIAWAFLKLVGTNNVLNVDNKVRLQLYYPHIKSRTKPNIIEIYEGWKKFPRNRYPSTLYVTIKGLKLPEKVDPSVRSMMALQQERGTTSYTYEIPSGKVLGAFNGHLNIVYDLSWSKDDKSLISASSDGTVRVWNMETFQGLVDKVLPHPSFVYASQFHPAAQYLVVTGGYDCVIRIWNVKVKNANGQLLQEFDGHKSFINTLCFSKDGINMFSGDSSGLIIVWNTFADENFHLRQIQQWGIEKEIQENDLKGVPINHLEVHPNGRRLLIHAKDSTLRIMDLRILAAKKYTGATNYREKIHSNLTPCGSFLFSGSEDGMAYVWNAETGDQVAVYSELCYSSPLRDVAFHPHENMVAFCAFGSHHPVYVYLYDRKVAQMEAEAVKDVEGHLIATVPKGPRFLCNVSDVATLQDSTLASMDGFARSARKSMRKQQVMQLLDSVLVVALYDYTANRSDELTIRRGDIIQVLYKDNDNWWFGHLANGQQGYFPANYVADETGYEEDLSRTLEPNSETSNQQEEAEQRTPTPTKMTAVISRRGELKLISEHETDSESPAYQVHKKKKKKTTSGRKLDAAIPQYSSESAAVEQEQQQQFSETVRKRRPKSHVKHSDGSGNVNDGFQVD</sequence>
<name>A0A8X7XF53_POLSE</name>
<dbReference type="PRINTS" id="PR00320">
    <property type="entry name" value="GPROTEINBRPT"/>
</dbReference>
<evidence type="ECO:0000256" key="6">
    <source>
        <dbReference type="PROSITE-ProRule" id="PRU00221"/>
    </source>
</evidence>
<feature type="compositionally biased region" description="Polar residues" evidence="8">
    <location>
        <begin position="331"/>
        <end position="345"/>
    </location>
</feature>
<dbReference type="InterPro" id="IPR001680">
    <property type="entry name" value="WD40_rpt"/>
</dbReference>
<feature type="compositionally biased region" description="Basic and acidic residues" evidence="8">
    <location>
        <begin position="533"/>
        <end position="553"/>
    </location>
</feature>
<dbReference type="Gene3D" id="2.30.30.40">
    <property type="entry name" value="SH3 Domains"/>
    <property type="match status" value="1"/>
</dbReference>
<dbReference type="SMART" id="SM00320">
    <property type="entry name" value="WD40"/>
    <property type="match status" value="6"/>
</dbReference>
<feature type="region of interest" description="Disordered" evidence="8">
    <location>
        <begin position="509"/>
        <end position="585"/>
    </location>
</feature>
<feature type="repeat" description="WD" evidence="6">
    <location>
        <begin position="886"/>
        <end position="921"/>
    </location>
</feature>
<keyword evidence="4" id="KW-0677">Repeat</keyword>
<feature type="repeat" description="WD" evidence="6">
    <location>
        <begin position="843"/>
        <end position="878"/>
    </location>
</feature>
<feature type="region of interest" description="Disordered" evidence="8">
    <location>
        <begin position="367"/>
        <end position="401"/>
    </location>
</feature>
<evidence type="ECO:0000256" key="5">
    <source>
        <dbReference type="PROSITE-ProRule" id="PRU00192"/>
    </source>
</evidence>
<evidence type="ECO:0000256" key="8">
    <source>
        <dbReference type="SAM" id="MobiDB-lite"/>
    </source>
</evidence>
<dbReference type="Pfam" id="PF00018">
    <property type="entry name" value="SH3_1"/>
    <property type="match status" value="1"/>
</dbReference>
<comment type="caution">
    <text evidence="10">The sequence shown here is derived from an EMBL/GenBank/DDBJ whole genome shotgun (WGS) entry which is preliminary data.</text>
</comment>
<feature type="compositionally biased region" description="Basic and acidic residues" evidence="8">
    <location>
        <begin position="575"/>
        <end position="585"/>
    </location>
</feature>
<feature type="region of interest" description="Disordered" evidence="8">
    <location>
        <begin position="326"/>
        <end position="351"/>
    </location>
</feature>
<dbReference type="GO" id="GO:0036064">
    <property type="term" value="C:ciliary basal body"/>
    <property type="evidence" value="ECO:0007669"/>
    <property type="project" value="TreeGrafter"/>
</dbReference>
<keyword evidence="3 6" id="KW-0853">WD repeat</keyword>
<dbReference type="InterPro" id="IPR019775">
    <property type="entry name" value="WD40_repeat_CS"/>
</dbReference>
<dbReference type="PROSITE" id="PS50294">
    <property type="entry name" value="WD_REPEATS_REGION"/>
    <property type="match status" value="2"/>
</dbReference>
<dbReference type="InterPro" id="IPR007972">
    <property type="entry name" value="Mtfr1"/>
</dbReference>
<feature type="compositionally biased region" description="Polar residues" evidence="8">
    <location>
        <begin position="1247"/>
        <end position="1269"/>
    </location>
</feature>
<dbReference type="SUPFAM" id="SSF50978">
    <property type="entry name" value="WD40 repeat-like"/>
    <property type="match status" value="1"/>
</dbReference>
<dbReference type="PANTHER" id="PTHR44499">
    <property type="entry name" value="JOUBERIN"/>
    <property type="match status" value="1"/>
</dbReference>
<dbReference type="InterPro" id="IPR001452">
    <property type="entry name" value="SH3_domain"/>
</dbReference>
<keyword evidence="7" id="KW-0496">Mitochondrion</keyword>
<dbReference type="InterPro" id="IPR052803">
    <property type="entry name" value="Cilium-Associated_Jouberin"/>
</dbReference>
<dbReference type="CDD" id="cd11812">
    <property type="entry name" value="SH3_AHI-1"/>
    <property type="match status" value="1"/>
</dbReference>
<dbReference type="InterPro" id="IPR036028">
    <property type="entry name" value="SH3-like_dom_sf"/>
</dbReference>
<dbReference type="SUPFAM" id="SSF50044">
    <property type="entry name" value="SH3-domain"/>
    <property type="match status" value="1"/>
</dbReference>
<feature type="region of interest" description="Disordered" evidence="8">
    <location>
        <begin position="1239"/>
        <end position="1271"/>
    </location>
</feature>
<dbReference type="Pfam" id="PF00400">
    <property type="entry name" value="WD40"/>
    <property type="match status" value="4"/>
</dbReference>
<feature type="region of interest" description="Disordered" evidence="8">
    <location>
        <begin position="1283"/>
        <end position="1362"/>
    </location>
</feature>
<dbReference type="PROSITE" id="PS50082">
    <property type="entry name" value="WD_REPEATS_2"/>
    <property type="match status" value="4"/>
</dbReference>
<dbReference type="InterPro" id="IPR036322">
    <property type="entry name" value="WD40_repeat_dom_sf"/>
</dbReference>
<gene>
    <name evidence="10" type="primary">Ahi1</name>
    <name evidence="10" type="ORF">GTO96_0010558</name>
</gene>
<feature type="compositionally biased region" description="Polar residues" evidence="8">
    <location>
        <begin position="1351"/>
        <end position="1362"/>
    </location>
</feature>
<dbReference type="GO" id="GO:0005739">
    <property type="term" value="C:mitochondrion"/>
    <property type="evidence" value="ECO:0007669"/>
    <property type="project" value="UniProtKB-SubCell"/>
</dbReference>
<dbReference type="Gene3D" id="2.130.10.10">
    <property type="entry name" value="YVTN repeat-like/Quinoprotein amine dehydrogenase"/>
    <property type="match status" value="1"/>
</dbReference>
<evidence type="ECO:0000313" key="10">
    <source>
        <dbReference type="EMBL" id="KAG2467061.1"/>
    </source>
</evidence>
<comment type="function">
    <text evidence="7">Plays a role in mitochondrial aerobic respiration. Regulates mitochondrial organization and fission.</text>
</comment>
<feature type="non-terminal residue" evidence="10">
    <location>
        <position position="1362"/>
    </location>
</feature>
<feature type="repeat" description="WD" evidence="6">
    <location>
        <begin position="933"/>
        <end position="965"/>
    </location>
</feature>
<evidence type="ECO:0000256" key="3">
    <source>
        <dbReference type="ARBA" id="ARBA00022574"/>
    </source>
</evidence>
<dbReference type="InterPro" id="IPR015943">
    <property type="entry name" value="WD40/YVTN_repeat-like_dom_sf"/>
</dbReference>
<dbReference type="PROSITE" id="PS50002">
    <property type="entry name" value="SH3"/>
    <property type="match status" value="1"/>
</dbReference>
<dbReference type="SMART" id="SM00326">
    <property type="entry name" value="SH3"/>
    <property type="match status" value="1"/>
</dbReference>
<organism evidence="10 11">
    <name type="scientific">Polypterus senegalus</name>
    <name type="common">Senegal bichir</name>
    <dbReference type="NCBI Taxonomy" id="55291"/>
    <lineage>
        <taxon>Eukaryota</taxon>
        <taxon>Metazoa</taxon>
        <taxon>Chordata</taxon>
        <taxon>Craniata</taxon>
        <taxon>Vertebrata</taxon>
        <taxon>Euteleostomi</taxon>
        <taxon>Actinopterygii</taxon>
        <taxon>Polypteriformes</taxon>
        <taxon>Polypteridae</taxon>
        <taxon>Polypterus</taxon>
    </lineage>
</organism>
<comment type="similarity">
    <text evidence="1 7">Belongs to the MTFR1 family.</text>
</comment>
<dbReference type="PROSITE" id="PS00678">
    <property type="entry name" value="WD_REPEATS_1"/>
    <property type="match status" value="2"/>
</dbReference>
<evidence type="ECO:0000256" key="1">
    <source>
        <dbReference type="ARBA" id="ARBA00005807"/>
    </source>
</evidence>
<dbReference type="InterPro" id="IPR035832">
    <property type="entry name" value="AHI1_SH3"/>
</dbReference>
<evidence type="ECO:0000256" key="7">
    <source>
        <dbReference type="RuleBase" id="RU369053"/>
    </source>
</evidence>
<keyword evidence="2 5" id="KW-0728">SH3 domain</keyword>
<evidence type="ECO:0000256" key="4">
    <source>
        <dbReference type="ARBA" id="ARBA00022737"/>
    </source>
</evidence>
<dbReference type="GO" id="GO:0044458">
    <property type="term" value="P:motile cilium assembly"/>
    <property type="evidence" value="ECO:0007669"/>
    <property type="project" value="TreeGrafter"/>
</dbReference>
<accession>A0A8X7XF53</accession>
<feature type="compositionally biased region" description="Basic and acidic residues" evidence="8">
    <location>
        <begin position="286"/>
        <end position="298"/>
    </location>
</feature>
<dbReference type="GO" id="GO:0000266">
    <property type="term" value="P:mitochondrial fission"/>
    <property type="evidence" value="ECO:0007669"/>
    <property type="project" value="UniProtKB-UniRule"/>
</dbReference>
<dbReference type="FunFam" id="2.30.30.40:FF:000132">
    <property type="entry name" value="jouberin isoform X2"/>
    <property type="match status" value="1"/>
</dbReference>
<keyword evidence="11" id="KW-1185">Reference proteome</keyword>